<organism evidence="10 11">
    <name type="scientific">Rubrivirga litoralis</name>
    <dbReference type="NCBI Taxonomy" id="3075598"/>
    <lineage>
        <taxon>Bacteria</taxon>
        <taxon>Pseudomonadati</taxon>
        <taxon>Rhodothermota</taxon>
        <taxon>Rhodothermia</taxon>
        <taxon>Rhodothermales</taxon>
        <taxon>Rubricoccaceae</taxon>
        <taxon>Rubrivirga</taxon>
    </lineage>
</organism>
<dbReference type="SMART" id="SM00387">
    <property type="entry name" value="HATPase_c"/>
    <property type="match status" value="1"/>
</dbReference>
<dbReference type="SUPFAM" id="SSF52172">
    <property type="entry name" value="CheY-like"/>
    <property type="match status" value="1"/>
</dbReference>
<dbReference type="Pfam" id="PF00072">
    <property type="entry name" value="Response_reg"/>
    <property type="match status" value="1"/>
</dbReference>
<dbReference type="Gene3D" id="1.10.287.130">
    <property type="match status" value="1"/>
</dbReference>
<evidence type="ECO:0000313" key="10">
    <source>
        <dbReference type="EMBL" id="MDT0632006.1"/>
    </source>
</evidence>
<accession>A0ABU3BRU7</accession>
<feature type="transmembrane region" description="Helical" evidence="7">
    <location>
        <begin position="94"/>
        <end position="112"/>
    </location>
</feature>
<dbReference type="EMBL" id="JAVRHT010000020">
    <property type="protein sequence ID" value="MDT0632006.1"/>
    <property type="molecule type" value="Genomic_DNA"/>
</dbReference>
<feature type="domain" description="Histidine kinase" evidence="8">
    <location>
        <begin position="206"/>
        <end position="424"/>
    </location>
</feature>
<comment type="caution">
    <text evidence="10">The sequence shown here is derived from an EMBL/GenBank/DDBJ whole genome shotgun (WGS) entry which is preliminary data.</text>
</comment>
<sequence length="579" mass="60021">MPTTPTPLHFRIQRALLVLVGAAGLGVNVGLYGDESGWSQVVVTVLYGAPLIAALVVTWSARVRAWTREIVLATAYLVSFGDITNMMVNGGPERMVWLVLLLTGTPTVVGVFARRWWEVALYGASSVALLGVGWAAGLMSGREAILLVVAGTIAATALSLATAARVWAEAALRGSNEDLARARAEAEAERERAEAAARTKSEFLASMSHEIRTPMNGVVGMSDLLADTALDTEQAEYVRTIRTSADALLALVNDVLDLSKIEADGVEIEAVPFDPAALARDATDIVRVQAAARGLALAVEVGHGVPAAALGDPTRVRQVLLNLLSNAVKFTHEGAVTVRVSPGLGGAGLRFEVEDTGVGVAPGALDGLFDPFTQADASTTRKYGGTGLGLAISRRLVEMMGGEMEAQSAPGVGSTFAFTVAAPPSAEPAPAESAPAPPAGVERRGLRVLVAEDNVVNQKVVVRTLDRLGVGADVAADGAEALAALHRAAGAGRPYDAVLMDVQMPTMDGHEATRRLRAELPPGAQPWVVALTANAMEGDREACLAAGADAYLSKPVRREALADALDAAAADRPAPALAA</sequence>
<dbReference type="GO" id="GO:0005524">
    <property type="term" value="F:ATP binding"/>
    <property type="evidence" value="ECO:0007669"/>
    <property type="project" value="UniProtKB-KW"/>
</dbReference>
<dbReference type="CDD" id="cd17546">
    <property type="entry name" value="REC_hyHK_CKI1_RcsC-like"/>
    <property type="match status" value="1"/>
</dbReference>
<keyword evidence="7" id="KW-0472">Membrane</keyword>
<proteinExistence type="predicted"/>
<keyword evidence="10" id="KW-0547">Nucleotide-binding</keyword>
<evidence type="ECO:0000256" key="5">
    <source>
        <dbReference type="PROSITE-ProRule" id="PRU00169"/>
    </source>
</evidence>
<feature type="transmembrane region" description="Helical" evidence="7">
    <location>
        <begin position="38"/>
        <end position="58"/>
    </location>
</feature>
<dbReference type="InterPro" id="IPR001789">
    <property type="entry name" value="Sig_transdc_resp-reg_receiver"/>
</dbReference>
<keyword evidence="10" id="KW-0067">ATP-binding</keyword>
<dbReference type="Pfam" id="PF02518">
    <property type="entry name" value="HATPase_c"/>
    <property type="match status" value="1"/>
</dbReference>
<dbReference type="CDD" id="cd16922">
    <property type="entry name" value="HATPase_EvgS-ArcB-TorS-like"/>
    <property type="match status" value="1"/>
</dbReference>
<dbReference type="Gene3D" id="3.30.565.10">
    <property type="entry name" value="Histidine kinase-like ATPase, C-terminal domain"/>
    <property type="match status" value="1"/>
</dbReference>
<dbReference type="InterPro" id="IPR003661">
    <property type="entry name" value="HisK_dim/P_dom"/>
</dbReference>
<dbReference type="PROSITE" id="PS50109">
    <property type="entry name" value="HIS_KIN"/>
    <property type="match status" value="1"/>
</dbReference>
<dbReference type="EC" id="2.7.13.3" evidence="2"/>
<dbReference type="PANTHER" id="PTHR45339">
    <property type="entry name" value="HYBRID SIGNAL TRANSDUCTION HISTIDINE KINASE J"/>
    <property type="match status" value="1"/>
</dbReference>
<dbReference type="Proteomes" id="UP001267426">
    <property type="component" value="Unassembled WGS sequence"/>
</dbReference>
<dbReference type="InterPro" id="IPR003594">
    <property type="entry name" value="HATPase_dom"/>
</dbReference>
<evidence type="ECO:0000256" key="3">
    <source>
        <dbReference type="ARBA" id="ARBA00022553"/>
    </source>
</evidence>
<dbReference type="SUPFAM" id="SSF55874">
    <property type="entry name" value="ATPase domain of HSP90 chaperone/DNA topoisomerase II/histidine kinase"/>
    <property type="match status" value="1"/>
</dbReference>
<evidence type="ECO:0000256" key="2">
    <source>
        <dbReference type="ARBA" id="ARBA00012438"/>
    </source>
</evidence>
<evidence type="ECO:0000259" key="9">
    <source>
        <dbReference type="PROSITE" id="PS50110"/>
    </source>
</evidence>
<reference evidence="10 11" key="1">
    <citation type="submission" date="2023-09" db="EMBL/GenBank/DDBJ databases">
        <authorList>
            <person name="Rey-Velasco X."/>
        </authorList>
    </citation>
    <scope>NUCLEOTIDE SEQUENCE [LARGE SCALE GENOMIC DNA]</scope>
    <source>
        <strain evidence="10 11">F394</strain>
    </source>
</reference>
<feature type="modified residue" description="4-aspartylphosphate" evidence="5">
    <location>
        <position position="501"/>
    </location>
</feature>
<dbReference type="InterPro" id="IPR004358">
    <property type="entry name" value="Sig_transdc_His_kin-like_C"/>
</dbReference>
<dbReference type="InterPro" id="IPR005467">
    <property type="entry name" value="His_kinase_dom"/>
</dbReference>
<dbReference type="InterPro" id="IPR036097">
    <property type="entry name" value="HisK_dim/P_sf"/>
</dbReference>
<evidence type="ECO:0000313" key="11">
    <source>
        <dbReference type="Proteomes" id="UP001267426"/>
    </source>
</evidence>
<evidence type="ECO:0000256" key="6">
    <source>
        <dbReference type="SAM" id="Coils"/>
    </source>
</evidence>
<evidence type="ECO:0000256" key="7">
    <source>
        <dbReference type="SAM" id="Phobius"/>
    </source>
</evidence>
<dbReference type="RefSeq" id="WP_311663526.1">
    <property type="nucleotide sequence ID" value="NZ_JAVRHT010000020.1"/>
</dbReference>
<keyword evidence="3 5" id="KW-0597">Phosphoprotein</keyword>
<feature type="domain" description="Response regulatory" evidence="9">
    <location>
        <begin position="447"/>
        <end position="569"/>
    </location>
</feature>
<name>A0ABU3BRU7_9BACT</name>
<keyword evidence="6" id="KW-0175">Coiled coil</keyword>
<keyword evidence="11" id="KW-1185">Reference proteome</keyword>
<evidence type="ECO:0000259" key="8">
    <source>
        <dbReference type="PROSITE" id="PS50109"/>
    </source>
</evidence>
<evidence type="ECO:0000256" key="1">
    <source>
        <dbReference type="ARBA" id="ARBA00000085"/>
    </source>
</evidence>
<dbReference type="PRINTS" id="PR00344">
    <property type="entry name" value="BCTRLSENSOR"/>
</dbReference>
<dbReference type="SMART" id="SM00448">
    <property type="entry name" value="REC"/>
    <property type="match status" value="1"/>
</dbReference>
<dbReference type="PANTHER" id="PTHR45339:SF1">
    <property type="entry name" value="HYBRID SIGNAL TRANSDUCTION HISTIDINE KINASE J"/>
    <property type="match status" value="1"/>
</dbReference>
<keyword evidence="4" id="KW-0902">Two-component regulatory system</keyword>
<dbReference type="InterPro" id="IPR011006">
    <property type="entry name" value="CheY-like_superfamily"/>
</dbReference>
<dbReference type="SMART" id="SM00388">
    <property type="entry name" value="HisKA"/>
    <property type="match status" value="1"/>
</dbReference>
<dbReference type="CDD" id="cd00082">
    <property type="entry name" value="HisKA"/>
    <property type="match status" value="1"/>
</dbReference>
<comment type="catalytic activity">
    <reaction evidence="1">
        <text>ATP + protein L-histidine = ADP + protein N-phospho-L-histidine.</text>
        <dbReference type="EC" id="2.7.13.3"/>
    </reaction>
</comment>
<dbReference type="Gene3D" id="3.40.50.2300">
    <property type="match status" value="1"/>
</dbReference>
<feature type="transmembrane region" description="Helical" evidence="7">
    <location>
        <begin position="12"/>
        <end position="32"/>
    </location>
</feature>
<dbReference type="PROSITE" id="PS50110">
    <property type="entry name" value="RESPONSE_REGULATORY"/>
    <property type="match status" value="1"/>
</dbReference>
<dbReference type="InterPro" id="IPR036890">
    <property type="entry name" value="HATPase_C_sf"/>
</dbReference>
<evidence type="ECO:0000256" key="4">
    <source>
        <dbReference type="ARBA" id="ARBA00023012"/>
    </source>
</evidence>
<keyword evidence="7" id="KW-0812">Transmembrane</keyword>
<dbReference type="Pfam" id="PF00512">
    <property type="entry name" value="HisKA"/>
    <property type="match status" value="1"/>
</dbReference>
<keyword evidence="7" id="KW-1133">Transmembrane helix</keyword>
<gene>
    <name evidence="10" type="ORF">RM540_09630</name>
</gene>
<dbReference type="SUPFAM" id="SSF47384">
    <property type="entry name" value="Homodimeric domain of signal transducing histidine kinase"/>
    <property type="match status" value="1"/>
</dbReference>
<feature type="coiled-coil region" evidence="6">
    <location>
        <begin position="172"/>
        <end position="199"/>
    </location>
</feature>
<feature type="transmembrane region" description="Helical" evidence="7">
    <location>
        <begin position="145"/>
        <end position="168"/>
    </location>
</feature>
<feature type="transmembrane region" description="Helical" evidence="7">
    <location>
        <begin position="119"/>
        <end position="139"/>
    </location>
</feature>
<protein>
    <recommendedName>
        <fullName evidence="2">histidine kinase</fullName>
        <ecNumber evidence="2">2.7.13.3</ecNumber>
    </recommendedName>
</protein>